<protein>
    <submittedName>
        <fullName evidence="2">Flavodoxin</fullName>
    </submittedName>
</protein>
<dbReference type="Pfam" id="PF12724">
    <property type="entry name" value="Flavodoxin_5"/>
    <property type="match status" value="1"/>
</dbReference>
<keyword evidence="3" id="KW-1185">Reference proteome</keyword>
<dbReference type="InterPro" id="IPR052200">
    <property type="entry name" value="Protoporphyrinogen_IX_DH"/>
</dbReference>
<dbReference type="AlphaFoldDB" id="A0A6I6JLX1"/>
<sequence length="167" mass="18989">MKTLITYSTSHGCTENTAMELKEHLGGEVQLANLKDNPNPELEKFDRIIIGGSIHAGQIQKRVKDFCAKNMDELKTKELGLFICCMEEGESAQKQLRTAFPEELHEVAKSTAIFGGEFDFEKMNFFEKMVVKKVAKVKASTSKIDHQAIHKFSKRMDKIFNPFLFLV</sequence>
<dbReference type="EMBL" id="CP046401">
    <property type="protein sequence ID" value="QGY43856.1"/>
    <property type="molecule type" value="Genomic_DNA"/>
</dbReference>
<dbReference type="GO" id="GO:0070819">
    <property type="term" value="F:menaquinone-dependent protoporphyrinogen oxidase activity"/>
    <property type="evidence" value="ECO:0007669"/>
    <property type="project" value="TreeGrafter"/>
</dbReference>
<feature type="domain" description="Flavodoxin" evidence="1">
    <location>
        <begin position="4"/>
        <end position="141"/>
    </location>
</feature>
<proteinExistence type="predicted"/>
<accession>A0A6I6JLX1</accession>
<dbReference type="SUPFAM" id="SSF52218">
    <property type="entry name" value="Flavoproteins"/>
    <property type="match status" value="1"/>
</dbReference>
<name>A0A6I6JLX1_9BACT</name>
<dbReference type="PANTHER" id="PTHR38030:SF2">
    <property type="entry name" value="PROTOPORPHYRINOGEN IX DEHYDROGENASE [QUINONE]"/>
    <property type="match status" value="1"/>
</dbReference>
<dbReference type="Proteomes" id="UP000428260">
    <property type="component" value="Chromosome"/>
</dbReference>
<dbReference type="InterPro" id="IPR026816">
    <property type="entry name" value="Flavodoxin_dom"/>
</dbReference>
<organism evidence="2 3">
    <name type="scientific">Maribellus comscasis</name>
    <dbReference type="NCBI Taxonomy" id="2681766"/>
    <lineage>
        <taxon>Bacteria</taxon>
        <taxon>Pseudomonadati</taxon>
        <taxon>Bacteroidota</taxon>
        <taxon>Bacteroidia</taxon>
        <taxon>Marinilabiliales</taxon>
        <taxon>Prolixibacteraceae</taxon>
        <taxon>Maribellus</taxon>
    </lineage>
</organism>
<dbReference type="RefSeq" id="WP_158865402.1">
    <property type="nucleotide sequence ID" value="NZ_CP046401.1"/>
</dbReference>
<evidence type="ECO:0000313" key="2">
    <source>
        <dbReference type="EMBL" id="QGY43856.1"/>
    </source>
</evidence>
<gene>
    <name evidence="2" type="ORF">GM418_09360</name>
</gene>
<dbReference type="Gene3D" id="3.40.50.360">
    <property type="match status" value="1"/>
</dbReference>
<dbReference type="GO" id="GO:0006783">
    <property type="term" value="P:heme biosynthetic process"/>
    <property type="evidence" value="ECO:0007669"/>
    <property type="project" value="TreeGrafter"/>
</dbReference>
<dbReference type="GO" id="GO:0010181">
    <property type="term" value="F:FMN binding"/>
    <property type="evidence" value="ECO:0007669"/>
    <property type="project" value="TreeGrafter"/>
</dbReference>
<dbReference type="InterPro" id="IPR029039">
    <property type="entry name" value="Flavoprotein-like_sf"/>
</dbReference>
<dbReference type="PANTHER" id="PTHR38030">
    <property type="entry name" value="PROTOPORPHYRINOGEN IX DEHYDROGENASE [MENAQUINONE]"/>
    <property type="match status" value="1"/>
</dbReference>
<evidence type="ECO:0000313" key="3">
    <source>
        <dbReference type="Proteomes" id="UP000428260"/>
    </source>
</evidence>
<evidence type="ECO:0000259" key="1">
    <source>
        <dbReference type="Pfam" id="PF12724"/>
    </source>
</evidence>
<dbReference type="KEGG" id="mcos:GM418_09360"/>
<reference evidence="2 3" key="1">
    <citation type="submission" date="2019-11" db="EMBL/GenBank/DDBJ databases">
        <authorList>
            <person name="Zheng R.K."/>
            <person name="Sun C.M."/>
        </authorList>
    </citation>
    <scope>NUCLEOTIDE SEQUENCE [LARGE SCALE GENOMIC DNA]</scope>
    <source>
        <strain evidence="2 3">WC007</strain>
    </source>
</reference>